<dbReference type="GO" id="GO:0015935">
    <property type="term" value="C:small ribosomal subunit"/>
    <property type="evidence" value="ECO:0007669"/>
    <property type="project" value="TreeGrafter"/>
</dbReference>
<evidence type="ECO:0000313" key="7">
    <source>
        <dbReference type="Proteomes" id="UP000660262"/>
    </source>
</evidence>
<evidence type="ECO:0000256" key="1">
    <source>
        <dbReference type="ARBA" id="ARBA00006668"/>
    </source>
</evidence>
<dbReference type="Proteomes" id="UP000660262">
    <property type="component" value="Unassembled WGS sequence"/>
</dbReference>
<dbReference type="GO" id="GO:0032543">
    <property type="term" value="P:mitochondrial translation"/>
    <property type="evidence" value="ECO:0007669"/>
    <property type="project" value="TreeGrafter"/>
</dbReference>
<dbReference type="SUPFAM" id="SSF54565">
    <property type="entry name" value="Ribosomal protein S16"/>
    <property type="match status" value="1"/>
</dbReference>
<gene>
    <name evidence="6" type="ORF">PPROV_000961200</name>
</gene>
<dbReference type="PANTHER" id="PTHR12919:SF20">
    <property type="entry name" value="SMALL RIBOSOMAL SUBUNIT PROTEIN BS16M"/>
    <property type="match status" value="1"/>
</dbReference>
<proteinExistence type="inferred from homology"/>
<evidence type="ECO:0000256" key="4">
    <source>
        <dbReference type="ARBA" id="ARBA00035371"/>
    </source>
</evidence>
<dbReference type="NCBIfam" id="TIGR00002">
    <property type="entry name" value="S16"/>
    <property type="match status" value="1"/>
</dbReference>
<evidence type="ECO:0000313" key="6">
    <source>
        <dbReference type="EMBL" id="GHP10882.1"/>
    </source>
</evidence>
<dbReference type="Gene3D" id="3.30.1320.10">
    <property type="match status" value="1"/>
</dbReference>
<evidence type="ECO:0000256" key="5">
    <source>
        <dbReference type="SAM" id="MobiDB-lite"/>
    </source>
</evidence>
<dbReference type="GO" id="GO:0003735">
    <property type="term" value="F:structural constituent of ribosome"/>
    <property type="evidence" value="ECO:0007669"/>
    <property type="project" value="InterPro"/>
</dbReference>
<dbReference type="EMBL" id="BNJQ01000031">
    <property type="protein sequence ID" value="GHP10882.1"/>
    <property type="molecule type" value="Genomic_DNA"/>
</dbReference>
<feature type="region of interest" description="Disordered" evidence="5">
    <location>
        <begin position="84"/>
        <end position="103"/>
    </location>
</feature>
<reference evidence="6" key="1">
    <citation type="submission" date="2020-10" db="EMBL/GenBank/DDBJ databases">
        <title>Unveiling of a novel bifunctional photoreceptor, Dualchrome1, isolated from a cosmopolitan green alga.</title>
        <authorList>
            <person name="Suzuki S."/>
            <person name="Kawachi M."/>
        </authorList>
    </citation>
    <scope>NUCLEOTIDE SEQUENCE</scope>
    <source>
        <strain evidence="6">NIES 2893</strain>
    </source>
</reference>
<organism evidence="6 7">
    <name type="scientific">Pycnococcus provasolii</name>
    <dbReference type="NCBI Taxonomy" id="41880"/>
    <lineage>
        <taxon>Eukaryota</taxon>
        <taxon>Viridiplantae</taxon>
        <taxon>Chlorophyta</taxon>
        <taxon>Pseudoscourfieldiophyceae</taxon>
        <taxon>Pseudoscourfieldiales</taxon>
        <taxon>Pycnococcaceae</taxon>
        <taxon>Pycnococcus</taxon>
    </lineage>
</organism>
<evidence type="ECO:0000256" key="3">
    <source>
        <dbReference type="ARBA" id="ARBA00023274"/>
    </source>
</evidence>
<keyword evidence="2" id="KW-0689">Ribosomal protein</keyword>
<dbReference type="OrthoDB" id="407221at2759"/>
<comment type="caution">
    <text evidence="6">The sequence shown here is derived from an EMBL/GenBank/DDBJ whole genome shotgun (WGS) entry which is preliminary data.</text>
</comment>
<evidence type="ECO:0000256" key="2">
    <source>
        <dbReference type="ARBA" id="ARBA00022980"/>
    </source>
</evidence>
<dbReference type="InterPro" id="IPR023803">
    <property type="entry name" value="Ribosomal_bS16_dom_sf"/>
</dbReference>
<dbReference type="InterPro" id="IPR000307">
    <property type="entry name" value="Ribosomal_bS16"/>
</dbReference>
<dbReference type="PANTHER" id="PTHR12919">
    <property type="entry name" value="30S RIBOSOMAL PROTEIN S16"/>
    <property type="match status" value="1"/>
</dbReference>
<keyword evidence="3" id="KW-0687">Ribonucleoprotein</keyword>
<protein>
    <recommendedName>
        <fullName evidence="4">30S ribosomal protein S16, chloroplastic</fullName>
    </recommendedName>
</protein>
<dbReference type="GO" id="GO:0005739">
    <property type="term" value="C:mitochondrion"/>
    <property type="evidence" value="ECO:0007669"/>
    <property type="project" value="GOC"/>
</dbReference>
<name>A0A830HUV4_9CHLO</name>
<dbReference type="Pfam" id="PF00886">
    <property type="entry name" value="Ribosomal_S16"/>
    <property type="match status" value="1"/>
</dbReference>
<dbReference type="HAMAP" id="MF_00385">
    <property type="entry name" value="Ribosomal_bS16"/>
    <property type="match status" value="1"/>
</dbReference>
<keyword evidence="7" id="KW-1185">Reference proteome</keyword>
<feature type="compositionally biased region" description="Low complexity" evidence="5">
    <location>
        <begin position="84"/>
        <end position="102"/>
    </location>
</feature>
<accession>A0A830HUV4</accession>
<comment type="similarity">
    <text evidence="1">Belongs to the bacterial ribosomal protein bS16 family.</text>
</comment>
<sequence length="195" mass="21179">MYRFQPKPEPADPQLYGDSDPFLSIHFFSGGLGGGGSGPLRATPLLGPGAAKPIRLNSFLPTMASSMSSSLCFRRSSFGAGHVRLAPSSSTSSVRPSAAPPRHVTTENNVRIRFARHGRKFSPFYRVVVIDSRARREGRPIQYLGWYNPMKKQTSLNAPAIKEWISKGAQPSESVARLLAKASIIELGEFGTYAG</sequence>
<dbReference type="AlphaFoldDB" id="A0A830HUV4"/>